<organism evidence="8">
    <name type="scientific">mine drainage metagenome</name>
    <dbReference type="NCBI Taxonomy" id="410659"/>
    <lineage>
        <taxon>unclassified sequences</taxon>
        <taxon>metagenomes</taxon>
        <taxon>ecological metagenomes</taxon>
    </lineage>
</organism>
<name>T1CGG9_9ZZZZ</name>
<comment type="subcellular location">
    <subcellularLocation>
        <location evidence="1">Membrane</location>
        <topology evidence="1">Multi-pass membrane protein</topology>
    </subcellularLocation>
</comment>
<sequence length="133" mass="14750">MSLENSMHESRPAPALWVVVPMYNEAEVLPEFQARLLRVFDALDLPARVLYVDDGSRDASWALAQDFARLDPRVHGLKLSRNFGKETALTAGLDAVARANNVAACVVIDADLQDPPEVIHELIARWREGADMV</sequence>
<evidence type="ECO:0000256" key="3">
    <source>
        <dbReference type="ARBA" id="ARBA00022679"/>
    </source>
</evidence>
<dbReference type="InterPro" id="IPR029044">
    <property type="entry name" value="Nucleotide-diphossugar_trans"/>
</dbReference>
<evidence type="ECO:0000256" key="5">
    <source>
        <dbReference type="ARBA" id="ARBA00022989"/>
    </source>
</evidence>
<evidence type="ECO:0000256" key="2">
    <source>
        <dbReference type="ARBA" id="ARBA00022676"/>
    </source>
</evidence>
<dbReference type="Pfam" id="PF00535">
    <property type="entry name" value="Glycos_transf_2"/>
    <property type="match status" value="1"/>
</dbReference>
<keyword evidence="5" id="KW-1133">Transmembrane helix</keyword>
<evidence type="ECO:0000256" key="4">
    <source>
        <dbReference type="ARBA" id="ARBA00022692"/>
    </source>
</evidence>
<evidence type="ECO:0000313" key="8">
    <source>
        <dbReference type="EMBL" id="EQD65434.1"/>
    </source>
</evidence>
<dbReference type="GO" id="GO:0016757">
    <property type="term" value="F:glycosyltransferase activity"/>
    <property type="evidence" value="ECO:0007669"/>
    <property type="project" value="UniProtKB-KW"/>
</dbReference>
<evidence type="ECO:0000259" key="7">
    <source>
        <dbReference type="Pfam" id="PF00535"/>
    </source>
</evidence>
<comment type="caution">
    <text evidence="8">The sequence shown here is derived from an EMBL/GenBank/DDBJ whole genome shotgun (WGS) entry which is preliminary data.</text>
</comment>
<dbReference type="EMBL" id="AUZX01006074">
    <property type="protein sequence ID" value="EQD65434.1"/>
    <property type="molecule type" value="Genomic_DNA"/>
</dbReference>
<evidence type="ECO:0000256" key="6">
    <source>
        <dbReference type="ARBA" id="ARBA00023136"/>
    </source>
</evidence>
<dbReference type="Gene3D" id="3.90.550.10">
    <property type="entry name" value="Spore Coat Polysaccharide Biosynthesis Protein SpsA, Chain A"/>
    <property type="match status" value="1"/>
</dbReference>
<dbReference type="InterPro" id="IPR050256">
    <property type="entry name" value="Glycosyltransferase_2"/>
</dbReference>
<feature type="domain" description="Glycosyltransferase 2-like" evidence="7">
    <location>
        <begin position="18"/>
        <end position="133"/>
    </location>
</feature>
<dbReference type="PANTHER" id="PTHR48090:SF1">
    <property type="entry name" value="PROPHAGE BACTOPRENOL GLUCOSYL TRANSFERASE HOMOLOG"/>
    <property type="match status" value="1"/>
</dbReference>
<reference evidence="8" key="1">
    <citation type="submission" date="2013-08" db="EMBL/GenBank/DDBJ databases">
        <authorList>
            <person name="Mendez C."/>
            <person name="Richter M."/>
            <person name="Ferrer M."/>
            <person name="Sanchez J."/>
        </authorList>
    </citation>
    <scope>NUCLEOTIDE SEQUENCE</scope>
</reference>
<dbReference type="SUPFAM" id="SSF53448">
    <property type="entry name" value="Nucleotide-diphospho-sugar transferases"/>
    <property type="match status" value="1"/>
</dbReference>
<keyword evidence="2" id="KW-0328">Glycosyltransferase</keyword>
<keyword evidence="4" id="KW-0812">Transmembrane</keyword>
<proteinExistence type="predicted"/>
<accession>T1CGG9</accession>
<dbReference type="AlphaFoldDB" id="T1CGG9"/>
<protein>
    <submittedName>
        <fullName evidence="8">Putative glycosyl transferase</fullName>
    </submittedName>
</protein>
<dbReference type="PANTHER" id="PTHR48090">
    <property type="entry name" value="UNDECAPRENYL-PHOSPHATE 4-DEOXY-4-FORMAMIDO-L-ARABINOSE TRANSFERASE-RELATED"/>
    <property type="match status" value="1"/>
</dbReference>
<gene>
    <name evidence="8" type="ORF">B1A_08508</name>
</gene>
<dbReference type="GO" id="GO:0005886">
    <property type="term" value="C:plasma membrane"/>
    <property type="evidence" value="ECO:0007669"/>
    <property type="project" value="TreeGrafter"/>
</dbReference>
<keyword evidence="6" id="KW-0472">Membrane</keyword>
<dbReference type="InterPro" id="IPR001173">
    <property type="entry name" value="Glyco_trans_2-like"/>
</dbReference>
<evidence type="ECO:0000256" key="1">
    <source>
        <dbReference type="ARBA" id="ARBA00004141"/>
    </source>
</evidence>
<keyword evidence="3 8" id="KW-0808">Transferase</keyword>
<reference evidence="8" key="2">
    <citation type="journal article" date="2014" name="ISME J.">
        <title>Microbial stratification in low pH oxic and suboxic macroscopic growths along an acid mine drainage.</title>
        <authorList>
            <person name="Mendez-Garcia C."/>
            <person name="Mesa V."/>
            <person name="Sprenger R.R."/>
            <person name="Richter M."/>
            <person name="Diez M.S."/>
            <person name="Solano J."/>
            <person name="Bargiela R."/>
            <person name="Golyshina O.V."/>
            <person name="Manteca A."/>
            <person name="Ramos J.L."/>
            <person name="Gallego J.R."/>
            <person name="Llorente I."/>
            <person name="Martins Dos Santos V.A."/>
            <person name="Jensen O.N."/>
            <person name="Pelaez A.I."/>
            <person name="Sanchez J."/>
            <person name="Ferrer M."/>
        </authorList>
    </citation>
    <scope>NUCLEOTIDE SEQUENCE</scope>
</reference>
<feature type="non-terminal residue" evidence="8">
    <location>
        <position position="133"/>
    </location>
</feature>